<dbReference type="CDD" id="cd00071">
    <property type="entry name" value="GMPK"/>
    <property type="match status" value="1"/>
</dbReference>
<organism evidence="24 25">
    <name type="scientific">Fusarium langsethiae</name>
    <dbReference type="NCBI Taxonomy" id="179993"/>
    <lineage>
        <taxon>Eukaryota</taxon>
        <taxon>Fungi</taxon>
        <taxon>Dikarya</taxon>
        <taxon>Ascomycota</taxon>
        <taxon>Pezizomycotina</taxon>
        <taxon>Sordariomycetes</taxon>
        <taxon>Hypocreomycetidae</taxon>
        <taxon>Hypocreales</taxon>
        <taxon>Nectriaceae</taxon>
        <taxon>Fusarium</taxon>
    </lineage>
</organism>
<evidence type="ECO:0000256" key="21">
    <source>
        <dbReference type="ARBA" id="ARBA00032575"/>
    </source>
</evidence>
<name>A0A0M9EU22_FUSLA</name>
<evidence type="ECO:0000256" key="5">
    <source>
        <dbReference type="ARBA" id="ARBA00006739"/>
    </source>
</evidence>
<evidence type="ECO:0000256" key="9">
    <source>
        <dbReference type="ARBA" id="ARBA00019988"/>
    </source>
</evidence>
<keyword evidence="16 22" id="KW-1133">Transmembrane helix</keyword>
<dbReference type="FunFam" id="3.30.63.10:FF:000002">
    <property type="entry name" value="Guanylate kinase 1"/>
    <property type="match status" value="1"/>
</dbReference>
<dbReference type="InterPro" id="IPR008145">
    <property type="entry name" value="GK/Ca_channel_bsu"/>
</dbReference>
<dbReference type="GO" id="GO:0005524">
    <property type="term" value="F:ATP binding"/>
    <property type="evidence" value="ECO:0007669"/>
    <property type="project" value="UniProtKB-KW"/>
</dbReference>
<protein>
    <recommendedName>
        <fullName evidence="9">Ceramide glucosyltransferase</fullName>
        <ecNumber evidence="6">2.4.1.80</ecNumber>
        <ecNumber evidence="7">2.7.4.8</ecNumber>
    </recommendedName>
    <alternativeName>
        <fullName evidence="18">GMP kinase</fullName>
    </alternativeName>
    <alternativeName>
        <fullName evidence="20">Glucosylceramide synthase</fullName>
    </alternativeName>
    <alternativeName>
        <fullName evidence="8">Guanylate kinase</fullName>
    </alternativeName>
    <alternativeName>
        <fullName evidence="21">UDP-glucose ceramide glucosyltransferase</fullName>
    </alternativeName>
    <alternativeName>
        <fullName evidence="19">UDP-glucose:N-acylsphingosine D-glucosyltransferase</fullName>
    </alternativeName>
</protein>
<evidence type="ECO:0000256" key="18">
    <source>
        <dbReference type="ARBA" id="ARBA00030128"/>
    </source>
</evidence>
<evidence type="ECO:0000256" key="20">
    <source>
        <dbReference type="ARBA" id="ARBA00031543"/>
    </source>
</evidence>
<reference evidence="24 25" key="1">
    <citation type="submission" date="2015-04" db="EMBL/GenBank/DDBJ databases">
        <title>The draft genome sequence of Fusarium langsethiae, a T-2/HT-2 mycotoxin producer.</title>
        <authorList>
            <person name="Lysoe E."/>
            <person name="Divon H.H."/>
            <person name="Terzi V."/>
            <person name="Orru L."/>
            <person name="Lamontanara A."/>
            <person name="Kolseth A.-K."/>
            <person name="Frandsen R.J."/>
            <person name="Nielsen K."/>
            <person name="Thrane U."/>
        </authorList>
    </citation>
    <scope>NUCLEOTIDE SEQUENCE [LARGE SCALE GENOMIC DNA]</scope>
    <source>
        <strain evidence="24 25">Fl201059</strain>
    </source>
</reference>
<dbReference type="SMART" id="SM00072">
    <property type="entry name" value="GuKc"/>
    <property type="match status" value="1"/>
</dbReference>
<proteinExistence type="inferred from homology"/>
<dbReference type="HAMAP" id="MF_00328">
    <property type="entry name" value="Guanylate_kinase"/>
    <property type="match status" value="1"/>
</dbReference>
<dbReference type="SUPFAM" id="SSF52540">
    <property type="entry name" value="P-loop containing nucleoside triphosphate hydrolases"/>
    <property type="match status" value="1"/>
</dbReference>
<dbReference type="OrthoDB" id="1483400at2759"/>
<dbReference type="Pfam" id="PF00625">
    <property type="entry name" value="Guanylate_kin"/>
    <property type="match status" value="1"/>
</dbReference>
<evidence type="ECO:0000313" key="24">
    <source>
        <dbReference type="EMBL" id="KPA39682.1"/>
    </source>
</evidence>
<dbReference type="PANTHER" id="PTHR12726">
    <property type="entry name" value="CERAMIDE GLUCOSYLTRANSFERASE"/>
    <property type="match status" value="1"/>
</dbReference>
<dbReference type="InterPro" id="IPR008144">
    <property type="entry name" value="Guanylate_kin-like_dom"/>
</dbReference>
<dbReference type="UniPathway" id="UPA00222"/>
<dbReference type="Gene3D" id="3.90.550.10">
    <property type="entry name" value="Spore Coat Polysaccharide Biosynthesis Protein SpsA, Chain A"/>
    <property type="match status" value="1"/>
</dbReference>
<dbReference type="EC" id="2.7.4.8" evidence="7"/>
<feature type="transmembrane region" description="Helical" evidence="22">
    <location>
        <begin position="12"/>
        <end position="31"/>
    </location>
</feature>
<evidence type="ECO:0000256" key="2">
    <source>
        <dbReference type="ARBA" id="ARBA00004760"/>
    </source>
</evidence>
<gene>
    <name evidence="24" type="ORF">FLAG1_07468</name>
</gene>
<dbReference type="InterPro" id="IPR029044">
    <property type="entry name" value="Nucleotide-diphossugar_trans"/>
</dbReference>
<evidence type="ECO:0000256" key="13">
    <source>
        <dbReference type="ARBA" id="ARBA00022741"/>
    </source>
</evidence>
<dbReference type="GO" id="GO:0008120">
    <property type="term" value="F:ceramide glucosyltransferase activity"/>
    <property type="evidence" value="ECO:0007669"/>
    <property type="project" value="UniProtKB-EC"/>
</dbReference>
<evidence type="ECO:0000256" key="10">
    <source>
        <dbReference type="ARBA" id="ARBA00022676"/>
    </source>
</evidence>
<evidence type="ECO:0000256" key="17">
    <source>
        <dbReference type="ARBA" id="ARBA00023136"/>
    </source>
</evidence>
<keyword evidence="17 22" id="KW-0472">Membrane</keyword>
<evidence type="ECO:0000256" key="14">
    <source>
        <dbReference type="ARBA" id="ARBA00022777"/>
    </source>
</evidence>
<evidence type="ECO:0000256" key="1">
    <source>
        <dbReference type="ARBA" id="ARBA00004141"/>
    </source>
</evidence>
<dbReference type="GO" id="GO:0004385">
    <property type="term" value="F:GMP kinase activity"/>
    <property type="evidence" value="ECO:0007669"/>
    <property type="project" value="UniProtKB-EC"/>
</dbReference>
<keyword evidence="25" id="KW-1185">Reference proteome</keyword>
<dbReference type="NCBIfam" id="TIGR03263">
    <property type="entry name" value="guanyl_kin"/>
    <property type="match status" value="1"/>
</dbReference>
<evidence type="ECO:0000256" key="15">
    <source>
        <dbReference type="ARBA" id="ARBA00022840"/>
    </source>
</evidence>
<evidence type="ECO:0000256" key="6">
    <source>
        <dbReference type="ARBA" id="ARBA00012699"/>
    </source>
</evidence>
<evidence type="ECO:0000256" key="16">
    <source>
        <dbReference type="ARBA" id="ARBA00022989"/>
    </source>
</evidence>
<dbReference type="PROSITE" id="PS00856">
    <property type="entry name" value="GUANYLATE_KINASE_1"/>
    <property type="match status" value="1"/>
</dbReference>
<evidence type="ECO:0000259" key="23">
    <source>
        <dbReference type="PROSITE" id="PS50052"/>
    </source>
</evidence>
<comment type="similarity">
    <text evidence="5">Belongs to the glycosyltransferase 2 family.</text>
</comment>
<comment type="similarity">
    <text evidence="4">Belongs to the guanylate kinase family.</text>
</comment>
<evidence type="ECO:0000313" key="25">
    <source>
        <dbReference type="Proteomes" id="UP000037904"/>
    </source>
</evidence>
<evidence type="ECO:0000256" key="4">
    <source>
        <dbReference type="ARBA" id="ARBA00005790"/>
    </source>
</evidence>
<dbReference type="SUPFAM" id="SSF53448">
    <property type="entry name" value="Nucleotide-diphospho-sugar transferases"/>
    <property type="match status" value="1"/>
</dbReference>
<keyword evidence="15" id="KW-0067">ATP-binding</keyword>
<sequence length="759" mass="85382">MYSFIECLAGALLFLGCVVVTLVVIGVRALLHNFRNRSAPPLSSQLGQNAPHVTIIRPVKGVEPRLYDCIAASFRQDYPQDKFSIRLCLEDDTDPAYPILQKAIDDFPTVDARIMLEKEDHVLSETINMGPNPKIRNLSRAYREAKGDIVWIIDCNIWMAKGVLGRMVDKLMGYRVGGAAKPYKFVHQLPIVVDLMDFSTPLAAEGQSLLDASSEADHTTGDLDAEEFPKVMSQGGGRIDEMFMATSHAKFYSAINTLRAAPCAVGKSNMFRKSQLDQATDAILNPKLDQSKNLPTGVDYFSHNICEDHLIGDALWTTDFPGYRSHGLVWGDIAVQPVSGMSVQAYTARRSRWLRARKYTVLSATILEPFTECFLFATYISFAMTTIPFFSQICGIPKTWSAMAIAWFAITTLWMLVDYLGYLRLHSGVTMEVDEHTPYFAKGFKNTGGIKSRPFLEFLAAWIGREGLAFPVWAYAVVFGNTVNWRGRLFYIHWDTTVDAVEPQEDRIRDVRTPELERGPSRNKHRNPAIVKHFPTMRWFLGIAKRNSTLPFKQIPAFQVQKRSFTMASPSDRRPIVISGPSGVGKGTLINMLFTRHPDQFTLSVSHTTRNPREGESDGVHYHFVTKDAFRDLIAKDGFVEHAQFGSNLYGTSKATIEEQTAKGKVVVLDIEMEGVKQVKASTIDARYVFVSPPDTEELEKRLRGRGTETEESIQQRLARAQDELAWARSAEFDKILVNDDLENTYQELDAFVYTEKSG</sequence>
<keyword evidence="13" id="KW-0547">Nucleotide-binding</keyword>
<accession>A0A0M9EU22</accession>
<dbReference type="EMBL" id="JXCE01000178">
    <property type="protein sequence ID" value="KPA39682.1"/>
    <property type="molecule type" value="Genomic_DNA"/>
</dbReference>
<dbReference type="InterPro" id="IPR025993">
    <property type="entry name" value="Ceramide_glucosylTrfase"/>
</dbReference>
<dbReference type="InterPro" id="IPR017665">
    <property type="entry name" value="Guanylate_kinase"/>
</dbReference>
<dbReference type="Proteomes" id="UP000037904">
    <property type="component" value="Unassembled WGS sequence"/>
</dbReference>
<evidence type="ECO:0000256" key="19">
    <source>
        <dbReference type="ARBA" id="ARBA00031017"/>
    </source>
</evidence>
<dbReference type="AlphaFoldDB" id="A0A0M9EU22"/>
<feature type="transmembrane region" description="Helical" evidence="22">
    <location>
        <begin position="400"/>
        <end position="421"/>
    </location>
</feature>
<dbReference type="PROSITE" id="PS50052">
    <property type="entry name" value="GUANYLATE_KINASE_2"/>
    <property type="match status" value="1"/>
</dbReference>
<comment type="subcellular location">
    <subcellularLocation>
        <location evidence="1">Membrane</location>
        <topology evidence="1">Multi-pass membrane protein</topology>
    </subcellularLocation>
</comment>
<dbReference type="FunFam" id="3.40.50.300:FF:000776">
    <property type="entry name" value="Guanylate kinase 2"/>
    <property type="match status" value="1"/>
</dbReference>
<comment type="pathway">
    <text evidence="3">Sphingolipid metabolism.</text>
</comment>
<dbReference type="Pfam" id="PF13506">
    <property type="entry name" value="Glyco_transf_21"/>
    <property type="match status" value="1"/>
</dbReference>
<evidence type="ECO:0000256" key="8">
    <source>
        <dbReference type="ARBA" id="ARBA00016296"/>
    </source>
</evidence>
<keyword evidence="10" id="KW-0328">Glycosyltransferase</keyword>
<dbReference type="InterPro" id="IPR027417">
    <property type="entry name" value="P-loop_NTPase"/>
</dbReference>
<keyword evidence="12 22" id="KW-0812">Transmembrane</keyword>
<dbReference type="Gene3D" id="3.40.50.300">
    <property type="entry name" value="P-loop containing nucleotide triphosphate hydrolases"/>
    <property type="match status" value="1"/>
</dbReference>
<evidence type="ECO:0000256" key="12">
    <source>
        <dbReference type="ARBA" id="ARBA00022692"/>
    </source>
</evidence>
<keyword evidence="14" id="KW-0418">Kinase</keyword>
<dbReference type="GO" id="GO:0006679">
    <property type="term" value="P:glucosylceramide biosynthetic process"/>
    <property type="evidence" value="ECO:0007669"/>
    <property type="project" value="TreeGrafter"/>
</dbReference>
<feature type="domain" description="Guanylate kinase-like" evidence="23">
    <location>
        <begin position="573"/>
        <end position="754"/>
    </location>
</feature>
<dbReference type="EC" id="2.4.1.80" evidence="6"/>
<dbReference type="InterPro" id="IPR020590">
    <property type="entry name" value="Guanylate_kinase_CS"/>
</dbReference>
<evidence type="ECO:0000256" key="11">
    <source>
        <dbReference type="ARBA" id="ARBA00022679"/>
    </source>
</evidence>
<comment type="caution">
    <text evidence="24">The sequence shown here is derived from an EMBL/GenBank/DDBJ whole genome shotgun (WGS) entry which is preliminary data.</text>
</comment>
<evidence type="ECO:0000256" key="22">
    <source>
        <dbReference type="SAM" id="Phobius"/>
    </source>
</evidence>
<comment type="pathway">
    <text evidence="2">Lipid metabolism; sphingolipid metabolism.</text>
</comment>
<evidence type="ECO:0000256" key="7">
    <source>
        <dbReference type="ARBA" id="ARBA00012961"/>
    </source>
</evidence>
<dbReference type="PANTHER" id="PTHR12726:SF0">
    <property type="entry name" value="CERAMIDE GLUCOSYLTRANSFERASE"/>
    <property type="match status" value="1"/>
</dbReference>
<evidence type="ECO:0000256" key="3">
    <source>
        <dbReference type="ARBA" id="ARBA00004991"/>
    </source>
</evidence>
<dbReference type="GO" id="GO:0016020">
    <property type="term" value="C:membrane"/>
    <property type="evidence" value="ECO:0007669"/>
    <property type="project" value="UniProtKB-SubCell"/>
</dbReference>
<keyword evidence="11 24" id="KW-0808">Transferase</keyword>